<comment type="cofactor">
    <cofactor evidence="1">
        <name>Mo-bis(molybdopterin guanine dinucleotide)</name>
        <dbReference type="ChEBI" id="CHEBI:60539"/>
    </cofactor>
</comment>
<dbReference type="InterPro" id="IPR006657">
    <property type="entry name" value="MoPterin_dinucl-bd_dom"/>
</dbReference>
<accession>A0A6J7PQT8</accession>
<evidence type="ECO:0000256" key="5">
    <source>
        <dbReference type="ARBA" id="ARBA00023002"/>
    </source>
</evidence>
<dbReference type="InterPro" id="IPR009010">
    <property type="entry name" value="Asp_de-COase-like_dom_sf"/>
</dbReference>
<evidence type="ECO:0000256" key="2">
    <source>
        <dbReference type="ARBA" id="ARBA00010312"/>
    </source>
</evidence>
<keyword evidence="4" id="KW-0479">Metal-binding</keyword>
<proteinExistence type="inferred from homology"/>
<protein>
    <submittedName>
        <fullName evidence="8">Unannotated protein</fullName>
    </submittedName>
</protein>
<evidence type="ECO:0000259" key="7">
    <source>
        <dbReference type="Pfam" id="PF01568"/>
    </source>
</evidence>
<reference evidence="8" key="1">
    <citation type="submission" date="2020-05" db="EMBL/GenBank/DDBJ databases">
        <authorList>
            <person name="Chiriac C."/>
            <person name="Salcher M."/>
            <person name="Ghai R."/>
            <person name="Kavagutti S V."/>
        </authorList>
    </citation>
    <scope>NUCLEOTIDE SEQUENCE</scope>
</reference>
<dbReference type="GO" id="GO:0030288">
    <property type="term" value="C:outer membrane-bounded periplasmic space"/>
    <property type="evidence" value="ECO:0007669"/>
    <property type="project" value="TreeGrafter"/>
</dbReference>
<evidence type="ECO:0000256" key="3">
    <source>
        <dbReference type="ARBA" id="ARBA00022505"/>
    </source>
</evidence>
<dbReference type="PANTHER" id="PTHR43742">
    <property type="entry name" value="TRIMETHYLAMINE-N-OXIDE REDUCTASE"/>
    <property type="match status" value="1"/>
</dbReference>
<dbReference type="InterPro" id="IPR006656">
    <property type="entry name" value="Mopterin_OxRdtase"/>
</dbReference>
<dbReference type="AlphaFoldDB" id="A0A6J7PQT8"/>
<dbReference type="GO" id="GO:0009055">
    <property type="term" value="F:electron transfer activity"/>
    <property type="evidence" value="ECO:0007669"/>
    <property type="project" value="TreeGrafter"/>
</dbReference>
<dbReference type="Pfam" id="PF01568">
    <property type="entry name" value="Molydop_binding"/>
    <property type="match status" value="1"/>
</dbReference>
<dbReference type="PANTHER" id="PTHR43742:SF10">
    <property type="entry name" value="TRIMETHYLAMINE-N-OXIDE REDUCTASE 2"/>
    <property type="match status" value="1"/>
</dbReference>
<dbReference type="Gene3D" id="3.40.228.10">
    <property type="entry name" value="Dimethylsulfoxide Reductase, domain 2"/>
    <property type="match status" value="1"/>
</dbReference>
<comment type="similarity">
    <text evidence="2">Belongs to the prokaryotic molybdopterin-containing oxidoreductase family.</text>
</comment>
<dbReference type="InterPro" id="IPR050612">
    <property type="entry name" value="Prok_Mopterin_Oxidored"/>
</dbReference>
<dbReference type="InterPro" id="IPR041954">
    <property type="entry name" value="CT_DMSOR/BSOR/TMAOR"/>
</dbReference>
<evidence type="ECO:0000313" key="8">
    <source>
        <dbReference type="EMBL" id="CAB5007291.1"/>
    </source>
</evidence>
<evidence type="ECO:0000256" key="1">
    <source>
        <dbReference type="ARBA" id="ARBA00001942"/>
    </source>
</evidence>
<dbReference type="CDD" id="cd02793">
    <property type="entry name" value="MopB_CT_DMSOR-BSOR-TMAOR"/>
    <property type="match status" value="1"/>
</dbReference>
<evidence type="ECO:0000256" key="4">
    <source>
        <dbReference type="ARBA" id="ARBA00022723"/>
    </source>
</evidence>
<feature type="domain" description="Molybdopterin dinucleotide-binding" evidence="7">
    <location>
        <begin position="623"/>
        <end position="739"/>
    </location>
</feature>
<dbReference type="GO" id="GO:0016491">
    <property type="term" value="F:oxidoreductase activity"/>
    <property type="evidence" value="ECO:0007669"/>
    <property type="project" value="UniProtKB-KW"/>
</dbReference>
<dbReference type="Gene3D" id="3.40.50.740">
    <property type="match status" value="1"/>
</dbReference>
<dbReference type="GO" id="GO:0030151">
    <property type="term" value="F:molybdenum ion binding"/>
    <property type="evidence" value="ECO:0007669"/>
    <property type="project" value="TreeGrafter"/>
</dbReference>
<dbReference type="GO" id="GO:0043546">
    <property type="term" value="F:molybdopterin cofactor binding"/>
    <property type="evidence" value="ECO:0007669"/>
    <property type="project" value="InterPro"/>
</dbReference>
<gene>
    <name evidence="8" type="ORF">UFOPK3992_01053</name>
</gene>
<name>A0A6J7PQT8_9ZZZZ</name>
<sequence length="772" mass="83715">MTSSWLNHSSHGGAFRARLVDGAVEVAPHPLDSGYAPLIGNVAGPAVHPARILRPAVRRGWLEHGPGPSRARGVDPFVEVEWDELLDLLAGELGRVYSQHGAESVFGGSYGWASAGRFHHAPSQLHRFLNLLGGYVRSVNTYSIGASAVIVPHVLGVDVSELVQRATTWQSIADHTDVVLAFGGIVARNSSVAPGGATDHVALGRLEALRARGVEFHLMSPLRDDLPVPARWWPLRPATDTAVMFGLAHTLVAAGLHDADFLERYCEGWRLLERYLLGVDDGVPKDAEWAAEISGLPAADLRSLALSLPGRRVLVQTSWSLQRAEHGEQPVWAGVALAAVLGQIGLPGGGFGHGYGSMASVGMTEVLTGIPALPQGANPVHTLIPVARAADMLRNPGAQYDYDGERLTYPDIRLVYWCGGNPFHHHQDLGALREAWALPDTIVVHEPWWTASAKHADIVIPSTTSLERNDLGGNVSDRWLHAMHAVVPRPAQSRDDYDVFAGLTARLRGAPEPFTLGRDEDGWIRALYADLSGLCARHQWPLPSFDEFWKEGSVELPTRPLHTVLLSDFRVDPVAHPLRTPSGRIELYSARIASFGYADCPPHPTWLEPREWLGASLAERWPLHLVASQPAGRLHSQLDMGPVSQSMKTSGRETLRIHPEDASSRGVSDGDIVLVRNDRGSCLAGAQVTDVVRPGVVQLPTGAWFDPLDLEAGNLLCLHGNPNVLTADRGTSALSQGCTGQHSLVEVSLWLDDAHEVRAHRPPEFVDLPNRP</sequence>
<keyword evidence="3" id="KW-0500">Molybdenum</keyword>
<evidence type="ECO:0000259" key="6">
    <source>
        <dbReference type="Pfam" id="PF00384"/>
    </source>
</evidence>
<dbReference type="GO" id="GO:0009061">
    <property type="term" value="P:anaerobic respiration"/>
    <property type="evidence" value="ECO:0007669"/>
    <property type="project" value="TreeGrafter"/>
</dbReference>
<dbReference type="SUPFAM" id="SSF53706">
    <property type="entry name" value="Formate dehydrogenase/DMSO reductase, domains 1-3"/>
    <property type="match status" value="1"/>
</dbReference>
<dbReference type="Gene3D" id="3.90.55.10">
    <property type="entry name" value="Dimethylsulfoxide Reductase, domain 3"/>
    <property type="match status" value="1"/>
</dbReference>
<keyword evidence="5" id="KW-0560">Oxidoreductase</keyword>
<organism evidence="8">
    <name type="scientific">freshwater metagenome</name>
    <dbReference type="NCBI Taxonomy" id="449393"/>
    <lineage>
        <taxon>unclassified sequences</taxon>
        <taxon>metagenomes</taxon>
        <taxon>ecological metagenomes</taxon>
    </lineage>
</organism>
<dbReference type="Pfam" id="PF00384">
    <property type="entry name" value="Molybdopterin"/>
    <property type="match status" value="1"/>
</dbReference>
<dbReference type="EMBL" id="CAFBOZ010000140">
    <property type="protein sequence ID" value="CAB5007291.1"/>
    <property type="molecule type" value="Genomic_DNA"/>
</dbReference>
<feature type="domain" description="Molybdopterin oxidoreductase" evidence="6">
    <location>
        <begin position="51"/>
        <end position="503"/>
    </location>
</feature>
<dbReference type="Gene3D" id="2.40.40.20">
    <property type="match status" value="1"/>
</dbReference>
<dbReference type="SUPFAM" id="SSF50692">
    <property type="entry name" value="ADC-like"/>
    <property type="match status" value="1"/>
</dbReference>